<evidence type="ECO:0000313" key="2">
    <source>
        <dbReference type="Proteomes" id="UP000001542"/>
    </source>
</evidence>
<sequence>MYARRHHRREHIPEANFKFKPKCWEERTPYTEPLRIDRVDGNKETRTVYTPDLNSLNGLIAAKYPLIDLNQLKASNCAENSHQDIVGKRMNLRIQAAVATKEGNQYKVVFQSGEGFADFAAQIKTVLHKRCW</sequence>
<accession>A2DMI9</accession>
<dbReference type="AlphaFoldDB" id="A2DMI9"/>
<proteinExistence type="predicted"/>
<organism evidence="1 2">
    <name type="scientific">Trichomonas vaginalis (strain ATCC PRA-98 / G3)</name>
    <dbReference type="NCBI Taxonomy" id="412133"/>
    <lineage>
        <taxon>Eukaryota</taxon>
        <taxon>Metamonada</taxon>
        <taxon>Parabasalia</taxon>
        <taxon>Trichomonadida</taxon>
        <taxon>Trichomonadidae</taxon>
        <taxon>Trichomonas</taxon>
    </lineage>
</organism>
<dbReference type="EMBL" id="DS113219">
    <property type="protein sequence ID" value="EAY18416.1"/>
    <property type="molecule type" value="Genomic_DNA"/>
</dbReference>
<name>A2DMI9_TRIV3</name>
<dbReference type="VEuPathDB" id="TrichDB:TVAG_046200"/>
<dbReference type="RefSeq" id="XP_001579402.1">
    <property type="nucleotide sequence ID" value="XM_001579352.1"/>
</dbReference>
<keyword evidence="2" id="KW-1185">Reference proteome</keyword>
<dbReference type="VEuPathDB" id="TrichDB:TVAGG3_0336480"/>
<reference evidence="1" key="1">
    <citation type="submission" date="2006-10" db="EMBL/GenBank/DDBJ databases">
        <authorList>
            <person name="Amadeo P."/>
            <person name="Zhao Q."/>
            <person name="Wortman J."/>
            <person name="Fraser-Liggett C."/>
            <person name="Carlton J."/>
        </authorList>
    </citation>
    <scope>NUCLEOTIDE SEQUENCE</scope>
    <source>
        <strain evidence="1">G3</strain>
    </source>
</reference>
<dbReference type="InParanoid" id="A2DMI9"/>
<protein>
    <submittedName>
        <fullName evidence="1">Uncharacterized protein</fullName>
    </submittedName>
</protein>
<reference evidence="1" key="2">
    <citation type="journal article" date="2007" name="Science">
        <title>Draft genome sequence of the sexually transmitted pathogen Trichomonas vaginalis.</title>
        <authorList>
            <person name="Carlton J.M."/>
            <person name="Hirt R.P."/>
            <person name="Silva J.C."/>
            <person name="Delcher A.L."/>
            <person name="Schatz M."/>
            <person name="Zhao Q."/>
            <person name="Wortman J.R."/>
            <person name="Bidwell S.L."/>
            <person name="Alsmark U.C.M."/>
            <person name="Besteiro S."/>
            <person name="Sicheritz-Ponten T."/>
            <person name="Noel C.J."/>
            <person name="Dacks J.B."/>
            <person name="Foster P.G."/>
            <person name="Simillion C."/>
            <person name="Van de Peer Y."/>
            <person name="Miranda-Saavedra D."/>
            <person name="Barton G.J."/>
            <person name="Westrop G.D."/>
            <person name="Mueller S."/>
            <person name="Dessi D."/>
            <person name="Fiori P.L."/>
            <person name="Ren Q."/>
            <person name="Paulsen I."/>
            <person name="Zhang H."/>
            <person name="Bastida-Corcuera F.D."/>
            <person name="Simoes-Barbosa A."/>
            <person name="Brown M.T."/>
            <person name="Hayes R.D."/>
            <person name="Mukherjee M."/>
            <person name="Okumura C.Y."/>
            <person name="Schneider R."/>
            <person name="Smith A.J."/>
            <person name="Vanacova S."/>
            <person name="Villalvazo M."/>
            <person name="Haas B.J."/>
            <person name="Pertea M."/>
            <person name="Feldblyum T.V."/>
            <person name="Utterback T.R."/>
            <person name="Shu C.L."/>
            <person name="Osoegawa K."/>
            <person name="de Jong P.J."/>
            <person name="Hrdy I."/>
            <person name="Horvathova L."/>
            <person name="Zubacova Z."/>
            <person name="Dolezal P."/>
            <person name="Malik S.B."/>
            <person name="Logsdon J.M. Jr."/>
            <person name="Henze K."/>
            <person name="Gupta A."/>
            <person name="Wang C.C."/>
            <person name="Dunne R.L."/>
            <person name="Upcroft J.A."/>
            <person name="Upcroft P."/>
            <person name="White O."/>
            <person name="Salzberg S.L."/>
            <person name="Tang P."/>
            <person name="Chiu C.-H."/>
            <person name="Lee Y.-S."/>
            <person name="Embley T.M."/>
            <person name="Coombs G.H."/>
            <person name="Mottram J.C."/>
            <person name="Tachezy J."/>
            <person name="Fraser-Liggett C.M."/>
            <person name="Johnson P.J."/>
        </authorList>
    </citation>
    <scope>NUCLEOTIDE SEQUENCE [LARGE SCALE GENOMIC DNA]</scope>
    <source>
        <strain evidence="1">G3</strain>
    </source>
</reference>
<gene>
    <name evidence="1" type="ORF">TVAG_046200</name>
</gene>
<evidence type="ECO:0000313" key="1">
    <source>
        <dbReference type="EMBL" id="EAY18416.1"/>
    </source>
</evidence>
<dbReference type="Proteomes" id="UP000001542">
    <property type="component" value="Unassembled WGS sequence"/>
</dbReference>
<dbReference type="KEGG" id="tva:5463924"/>